<keyword evidence="2" id="KW-1185">Reference proteome</keyword>
<comment type="caution">
    <text evidence="1">The sequence shown here is derived from an EMBL/GenBank/DDBJ whole genome shotgun (WGS) entry which is preliminary data.</text>
</comment>
<dbReference type="Proteomes" id="UP000218831">
    <property type="component" value="Unassembled WGS sequence"/>
</dbReference>
<evidence type="ECO:0000313" key="1">
    <source>
        <dbReference type="EMBL" id="PAU95803.1"/>
    </source>
</evidence>
<dbReference type="AlphaFoldDB" id="A0A2A2GFX8"/>
<dbReference type="EMBL" id="NSKE01000001">
    <property type="protein sequence ID" value="PAU95803.1"/>
    <property type="molecule type" value="Genomic_DNA"/>
</dbReference>
<sequence length="86" mass="9541">MAKCNFDIAYEHEVHEAKKIITEEITENNGEIRINDNSGEFTITVPGGEITGNVTFKNNALSISITDKPTLIPCNIIESVIQSYLE</sequence>
<accession>A0A2A2GFX8</accession>
<proteinExistence type="predicted"/>
<evidence type="ECO:0000313" key="2">
    <source>
        <dbReference type="Proteomes" id="UP000218831"/>
    </source>
</evidence>
<gene>
    <name evidence="1" type="ORF">CK503_01725</name>
</gene>
<name>A0A2A2GFX8_9BACT</name>
<reference evidence="1 2" key="1">
    <citation type="submission" date="2017-08" db="EMBL/GenBank/DDBJ databases">
        <title>Aliifodinibius alkalisoli sp. nov., isolated from saline alkaline soil.</title>
        <authorList>
            <person name="Liu D."/>
            <person name="Zhang G."/>
        </authorList>
    </citation>
    <scope>NUCLEOTIDE SEQUENCE [LARGE SCALE GENOMIC DNA]</scope>
    <source>
        <strain evidence="1 2">WN023</strain>
    </source>
</reference>
<organism evidence="1 2">
    <name type="scientific">Fodinibius salipaludis</name>
    <dbReference type="NCBI Taxonomy" id="2032627"/>
    <lineage>
        <taxon>Bacteria</taxon>
        <taxon>Pseudomonadati</taxon>
        <taxon>Balneolota</taxon>
        <taxon>Balneolia</taxon>
        <taxon>Balneolales</taxon>
        <taxon>Balneolaceae</taxon>
        <taxon>Fodinibius</taxon>
    </lineage>
</organism>
<protein>
    <submittedName>
        <fullName evidence="1">Uncharacterized protein</fullName>
    </submittedName>
</protein>
<dbReference type="OrthoDB" id="8818984at2"/>
<dbReference type="RefSeq" id="WP_095605047.1">
    <property type="nucleotide sequence ID" value="NZ_NSKE01000001.1"/>
</dbReference>